<dbReference type="EMBL" id="CAJPDR010000135">
    <property type="protein sequence ID" value="CAF9920363.1"/>
    <property type="molecule type" value="Genomic_DNA"/>
</dbReference>
<proteinExistence type="predicted"/>
<dbReference type="OrthoDB" id="5425879at2759"/>
<sequence>MSKKPDSKLTVSHHEATPEPSPGAGSESRNSQRRKSEKERPGAAIINSDDPSTEALRRWALDKQLQFPGQDGSFAQGANTAGVVDGMAWGGPWLLPHKGDTQPPPDEKAVHGEPKVIGAGSFDEKDIKKDEGKSGGEKKKASSFTKFFGHKKEKDREAKGNDEDGDTVR</sequence>
<evidence type="ECO:0000313" key="3">
    <source>
        <dbReference type="Proteomes" id="UP000664203"/>
    </source>
</evidence>
<feature type="compositionally biased region" description="Basic and acidic residues" evidence="1">
    <location>
        <begin position="150"/>
        <end position="169"/>
    </location>
</feature>
<comment type="caution">
    <text evidence="2">The sequence shown here is derived from an EMBL/GenBank/DDBJ whole genome shotgun (WGS) entry which is preliminary data.</text>
</comment>
<feature type="compositionally biased region" description="Basic and acidic residues" evidence="1">
    <location>
        <begin position="1"/>
        <end position="17"/>
    </location>
</feature>
<dbReference type="AlphaFoldDB" id="A0A8H3IIT4"/>
<feature type="region of interest" description="Disordered" evidence="1">
    <location>
        <begin position="1"/>
        <end position="52"/>
    </location>
</feature>
<protein>
    <submittedName>
        <fullName evidence="2">Uncharacterized protein</fullName>
    </submittedName>
</protein>
<organism evidence="2 3">
    <name type="scientific">Alectoria fallacina</name>
    <dbReference type="NCBI Taxonomy" id="1903189"/>
    <lineage>
        <taxon>Eukaryota</taxon>
        <taxon>Fungi</taxon>
        <taxon>Dikarya</taxon>
        <taxon>Ascomycota</taxon>
        <taxon>Pezizomycotina</taxon>
        <taxon>Lecanoromycetes</taxon>
        <taxon>OSLEUM clade</taxon>
        <taxon>Lecanoromycetidae</taxon>
        <taxon>Lecanorales</taxon>
        <taxon>Lecanorineae</taxon>
        <taxon>Parmeliaceae</taxon>
        <taxon>Alectoria</taxon>
    </lineage>
</organism>
<feature type="region of interest" description="Disordered" evidence="1">
    <location>
        <begin position="94"/>
        <end position="169"/>
    </location>
</feature>
<accession>A0A8H3IIT4</accession>
<feature type="compositionally biased region" description="Basic and acidic residues" evidence="1">
    <location>
        <begin position="122"/>
        <end position="140"/>
    </location>
</feature>
<evidence type="ECO:0000313" key="2">
    <source>
        <dbReference type="EMBL" id="CAF9920363.1"/>
    </source>
</evidence>
<reference evidence="2" key="1">
    <citation type="submission" date="2021-03" db="EMBL/GenBank/DDBJ databases">
        <authorList>
            <person name="Tagirdzhanova G."/>
        </authorList>
    </citation>
    <scope>NUCLEOTIDE SEQUENCE</scope>
</reference>
<feature type="compositionally biased region" description="Basic and acidic residues" evidence="1">
    <location>
        <begin position="97"/>
        <end position="114"/>
    </location>
</feature>
<keyword evidence="3" id="KW-1185">Reference proteome</keyword>
<gene>
    <name evidence="2" type="ORF">ALECFALPRED_001497</name>
</gene>
<name>A0A8H3IIT4_9LECA</name>
<dbReference type="Proteomes" id="UP000664203">
    <property type="component" value="Unassembled WGS sequence"/>
</dbReference>
<evidence type="ECO:0000256" key="1">
    <source>
        <dbReference type="SAM" id="MobiDB-lite"/>
    </source>
</evidence>